<dbReference type="EMBL" id="CM043015">
    <property type="protein sequence ID" value="KAI4471522.1"/>
    <property type="molecule type" value="Genomic_DNA"/>
</dbReference>
<comment type="caution">
    <text evidence="1">The sequence shown here is derived from an EMBL/GenBank/DDBJ whole genome shotgun (WGS) entry which is preliminary data.</text>
</comment>
<keyword evidence="2" id="KW-1185">Reference proteome</keyword>
<protein>
    <submittedName>
        <fullName evidence="1">Bcr-associated protein bap</fullName>
    </submittedName>
</protein>
<accession>A0ACB9TXP2</accession>
<proteinExistence type="predicted"/>
<evidence type="ECO:0000313" key="1">
    <source>
        <dbReference type="EMBL" id="KAI4471522.1"/>
    </source>
</evidence>
<organism evidence="1 2">
    <name type="scientific">Holotrichia oblita</name>
    <name type="common">Chafer beetle</name>
    <dbReference type="NCBI Taxonomy" id="644536"/>
    <lineage>
        <taxon>Eukaryota</taxon>
        <taxon>Metazoa</taxon>
        <taxon>Ecdysozoa</taxon>
        <taxon>Arthropoda</taxon>
        <taxon>Hexapoda</taxon>
        <taxon>Insecta</taxon>
        <taxon>Pterygota</taxon>
        <taxon>Neoptera</taxon>
        <taxon>Endopterygota</taxon>
        <taxon>Coleoptera</taxon>
        <taxon>Polyphaga</taxon>
        <taxon>Scarabaeiformia</taxon>
        <taxon>Scarabaeidae</taxon>
        <taxon>Melolonthinae</taxon>
        <taxon>Holotrichia</taxon>
    </lineage>
</organism>
<name>A0ACB9TXP2_HOLOL</name>
<dbReference type="Proteomes" id="UP001056778">
    <property type="component" value="Chromosome 1"/>
</dbReference>
<gene>
    <name evidence="1" type="ORF">MML48_1g01603</name>
</gene>
<sequence>MSLQWTLIAGFLYFEIAIVLLLVLPVASPRKWNAFFKSKFLQGLQRQASVYFFIVLAILFLFLLDAIREIRKYSNPATNFILNNTYSCLTEHEPKQLEAEMQGSMRLFRAQRNFYISGFALFLSLVIRRLVILISSQAALSAQSEAAMRQAQSASTAARTLLQKGEQEYQNEKNESQTKDKEINDLKDMINDLEEKLQHEIKDKSALKQQSENLHKEYDRLTEEYSKLQKQILSSGDTKKDD</sequence>
<reference evidence="1" key="1">
    <citation type="submission" date="2022-04" db="EMBL/GenBank/DDBJ databases">
        <title>Chromosome-scale genome assembly of Holotrichia oblita Faldermann.</title>
        <authorList>
            <person name="Rongchong L."/>
        </authorList>
    </citation>
    <scope>NUCLEOTIDE SEQUENCE</scope>
    <source>
        <strain evidence="1">81SQS9</strain>
    </source>
</reference>
<evidence type="ECO:0000313" key="2">
    <source>
        <dbReference type="Proteomes" id="UP001056778"/>
    </source>
</evidence>